<dbReference type="Proteomes" id="UP000248148">
    <property type="component" value="Unassembled WGS sequence"/>
</dbReference>
<accession>A0A318TB71</accession>
<name>A0A318TB71_9BRAD</name>
<dbReference type="AlphaFoldDB" id="A0A318TB71"/>
<feature type="compositionally biased region" description="Basic and acidic residues" evidence="1">
    <location>
        <begin position="71"/>
        <end position="80"/>
    </location>
</feature>
<feature type="region of interest" description="Disordered" evidence="1">
    <location>
        <begin position="71"/>
        <end position="94"/>
    </location>
</feature>
<sequence length="94" mass="10539">MVEHDDLQPIPRSRYLLAQKCEDFSHSDYIVITPSHRVRAGISSGPPRKIDLTGLIVDQETRHGMMRKVKEEDLEGERQSDVIGQPVGAAADFP</sequence>
<gene>
    <name evidence="2" type="ORF">BJ122_11315</name>
</gene>
<proteinExistence type="predicted"/>
<protein>
    <submittedName>
        <fullName evidence="2">Uncharacterized protein</fullName>
    </submittedName>
</protein>
<keyword evidence="3" id="KW-1185">Reference proteome</keyword>
<evidence type="ECO:0000256" key="1">
    <source>
        <dbReference type="SAM" id="MobiDB-lite"/>
    </source>
</evidence>
<dbReference type="EMBL" id="QJTI01000013">
    <property type="protein sequence ID" value="PYF02231.1"/>
    <property type="molecule type" value="Genomic_DNA"/>
</dbReference>
<evidence type="ECO:0000313" key="2">
    <source>
        <dbReference type="EMBL" id="PYF02231.1"/>
    </source>
</evidence>
<organism evidence="2 3">
    <name type="scientific">Rhodopseudomonas faecalis</name>
    <dbReference type="NCBI Taxonomy" id="99655"/>
    <lineage>
        <taxon>Bacteria</taxon>
        <taxon>Pseudomonadati</taxon>
        <taxon>Pseudomonadota</taxon>
        <taxon>Alphaproteobacteria</taxon>
        <taxon>Hyphomicrobiales</taxon>
        <taxon>Nitrobacteraceae</taxon>
        <taxon>Rhodopseudomonas</taxon>
    </lineage>
</organism>
<reference evidence="2 3" key="1">
    <citation type="submission" date="2018-06" db="EMBL/GenBank/DDBJ databases">
        <title>Genomic Encyclopedia of Archaeal and Bacterial Type Strains, Phase II (KMG-II): from individual species to whole genera.</title>
        <authorList>
            <person name="Goeker M."/>
        </authorList>
    </citation>
    <scope>NUCLEOTIDE SEQUENCE [LARGE SCALE GENOMIC DNA]</scope>
    <source>
        <strain evidence="2 3">JCM 11668</strain>
    </source>
</reference>
<evidence type="ECO:0000313" key="3">
    <source>
        <dbReference type="Proteomes" id="UP000248148"/>
    </source>
</evidence>
<comment type="caution">
    <text evidence="2">The sequence shown here is derived from an EMBL/GenBank/DDBJ whole genome shotgun (WGS) entry which is preliminary data.</text>
</comment>